<keyword evidence="3" id="KW-1185">Reference proteome</keyword>
<gene>
    <name evidence="2" type="ORF">HNR30_007724</name>
</gene>
<evidence type="ECO:0000313" key="3">
    <source>
        <dbReference type="Proteomes" id="UP000530928"/>
    </source>
</evidence>
<dbReference type="RefSeq" id="WP_181615027.1">
    <property type="nucleotide sequence ID" value="NZ_BAABAM010000007.1"/>
</dbReference>
<keyword evidence="1" id="KW-0472">Membrane</keyword>
<feature type="transmembrane region" description="Helical" evidence="1">
    <location>
        <begin position="34"/>
        <end position="54"/>
    </location>
</feature>
<protein>
    <submittedName>
        <fullName evidence="2">Uncharacterized protein</fullName>
    </submittedName>
</protein>
<reference evidence="2 3" key="1">
    <citation type="submission" date="2020-07" db="EMBL/GenBank/DDBJ databases">
        <title>Genomic Encyclopedia of Type Strains, Phase IV (KMG-IV): sequencing the most valuable type-strain genomes for metagenomic binning, comparative biology and taxonomic classification.</title>
        <authorList>
            <person name="Goeker M."/>
        </authorList>
    </citation>
    <scope>NUCLEOTIDE SEQUENCE [LARGE SCALE GENOMIC DNA]</scope>
    <source>
        <strain evidence="2 3">DSM 45533</strain>
    </source>
</reference>
<name>A0A7W0HUN2_9ACTN</name>
<organism evidence="2 3">
    <name type="scientific">Nonomuraea soli</name>
    <dbReference type="NCBI Taxonomy" id="1032476"/>
    <lineage>
        <taxon>Bacteria</taxon>
        <taxon>Bacillati</taxon>
        <taxon>Actinomycetota</taxon>
        <taxon>Actinomycetes</taxon>
        <taxon>Streptosporangiales</taxon>
        <taxon>Streptosporangiaceae</taxon>
        <taxon>Nonomuraea</taxon>
    </lineage>
</organism>
<dbReference type="EMBL" id="JACDUR010000008">
    <property type="protein sequence ID" value="MBA2896333.1"/>
    <property type="molecule type" value="Genomic_DNA"/>
</dbReference>
<dbReference type="AlphaFoldDB" id="A0A7W0HUN2"/>
<accession>A0A7W0HUN2</accession>
<sequence>MFALLAALLFVLALVFEIAGVAVGGVVTVATLGTAGLLCVALHLMGVGAGWSPLKK</sequence>
<evidence type="ECO:0000256" key="1">
    <source>
        <dbReference type="SAM" id="Phobius"/>
    </source>
</evidence>
<proteinExistence type="predicted"/>
<keyword evidence="1" id="KW-1133">Transmembrane helix</keyword>
<keyword evidence="1" id="KW-0812">Transmembrane</keyword>
<dbReference type="Proteomes" id="UP000530928">
    <property type="component" value="Unassembled WGS sequence"/>
</dbReference>
<comment type="caution">
    <text evidence="2">The sequence shown here is derived from an EMBL/GenBank/DDBJ whole genome shotgun (WGS) entry which is preliminary data.</text>
</comment>
<evidence type="ECO:0000313" key="2">
    <source>
        <dbReference type="EMBL" id="MBA2896333.1"/>
    </source>
</evidence>